<gene>
    <name evidence="2" type="ORF">JD77_00767</name>
</gene>
<comment type="caution">
    <text evidence="2">The sequence shown here is derived from an EMBL/GenBank/DDBJ whole genome shotgun (WGS) entry which is preliminary data.</text>
</comment>
<feature type="region of interest" description="Disordered" evidence="1">
    <location>
        <begin position="22"/>
        <end position="82"/>
    </location>
</feature>
<dbReference type="EMBL" id="VLKE01000001">
    <property type="protein sequence ID" value="TWH65829.1"/>
    <property type="molecule type" value="Genomic_DNA"/>
</dbReference>
<keyword evidence="3" id="KW-1185">Reference proteome</keyword>
<evidence type="ECO:0000313" key="2">
    <source>
        <dbReference type="EMBL" id="TWH65829.1"/>
    </source>
</evidence>
<name>A0A562I474_MICOL</name>
<evidence type="ECO:0000256" key="1">
    <source>
        <dbReference type="SAM" id="MobiDB-lite"/>
    </source>
</evidence>
<dbReference type="AlphaFoldDB" id="A0A562I474"/>
<feature type="compositionally biased region" description="Basic and acidic residues" evidence="1">
    <location>
        <begin position="28"/>
        <end position="48"/>
    </location>
</feature>
<organism evidence="2 3">
    <name type="scientific">Micromonospora olivasterospora</name>
    <dbReference type="NCBI Taxonomy" id="1880"/>
    <lineage>
        <taxon>Bacteria</taxon>
        <taxon>Bacillati</taxon>
        <taxon>Actinomycetota</taxon>
        <taxon>Actinomycetes</taxon>
        <taxon>Micromonosporales</taxon>
        <taxon>Micromonosporaceae</taxon>
        <taxon>Micromonospora</taxon>
    </lineage>
</organism>
<reference evidence="2 3" key="1">
    <citation type="submission" date="2019-07" db="EMBL/GenBank/DDBJ databases">
        <title>R&amp;d 2014.</title>
        <authorList>
            <person name="Klenk H.-P."/>
        </authorList>
    </citation>
    <scope>NUCLEOTIDE SEQUENCE [LARGE SCALE GENOMIC DNA]</scope>
    <source>
        <strain evidence="2 3">DSM 43868</strain>
    </source>
</reference>
<sequence>MLAGVLLLGLGVAAVLRLRRRRTAARPGSREEALEAARHASRQIARDVRRTRRGTIRGKGGGGNDGLAIDAGITSDGGPGSV</sequence>
<accession>A0A562I474</accession>
<evidence type="ECO:0000313" key="3">
    <source>
        <dbReference type="Proteomes" id="UP000319825"/>
    </source>
</evidence>
<dbReference type="Proteomes" id="UP000319825">
    <property type="component" value="Unassembled WGS sequence"/>
</dbReference>
<protein>
    <submittedName>
        <fullName evidence="2">Uncharacterized protein</fullName>
    </submittedName>
</protein>
<proteinExistence type="predicted"/>